<feature type="domain" description="Photolyase/cryptochrome alpha/beta" evidence="15">
    <location>
        <begin position="79"/>
        <end position="234"/>
    </location>
</feature>
<evidence type="ECO:0000313" key="16">
    <source>
        <dbReference type="EMBL" id="JAP45960.1"/>
    </source>
</evidence>
<dbReference type="Gene3D" id="1.10.579.10">
    <property type="entry name" value="DNA Cyclobutane Dipyrimidine Photolyase, subunit A, domain 3"/>
    <property type="match status" value="1"/>
</dbReference>
<evidence type="ECO:0000256" key="8">
    <source>
        <dbReference type="ARBA" id="ARBA00023125"/>
    </source>
</evidence>
<evidence type="ECO:0000259" key="15">
    <source>
        <dbReference type="PROSITE" id="PS51645"/>
    </source>
</evidence>
<dbReference type="EC" id="4.1.99.3" evidence="3"/>
<dbReference type="EMBL" id="GEEE01017265">
    <property type="protein sequence ID" value="JAP45960.1"/>
    <property type="molecule type" value="Transcribed_RNA"/>
</dbReference>
<dbReference type="Gene3D" id="3.40.50.620">
    <property type="entry name" value="HUPs"/>
    <property type="match status" value="1"/>
</dbReference>
<evidence type="ECO:0000256" key="6">
    <source>
        <dbReference type="ARBA" id="ARBA00022763"/>
    </source>
</evidence>
<keyword evidence="8" id="KW-0238">DNA-binding</keyword>
<dbReference type="PROSITE" id="PS51645">
    <property type="entry name" value="PHR_CRY_ALPHA_BETA"/>
    <property type="match status" value="1"/>
</dbReference>
<evidence type="ECO:0000256" key="10">
    <source>
        <dbReference type="ARBA" id="ARBA00023239"/>
    </source>
</evidence>
<comment type="catalytic activity">
    <reaction evidence="12">
        <text>cyclobutadipyrimidine (in DNA) = 2 pyrimidine residues (in DNA).</text>
        <dbReference type="EC" id="4.1.99.3"/>
    </reaction>
</comment>
<keyword evidence="6" id="KW-0227">DNA damage</keyword>
<evidence type="ECO:0000256" key="13">
    <source>
        <dbReference type="ARBA" id="ARBA00059220"/>
    </source>
</evidence>
<evidence type="ECO:0000256" key="14">
    <source>
        <dbReference type="ARBA" id="ARBA00083107"/>
    </source>
</evidence>
<accession>A0A0X3P3E8</accession>
<dbReference type="FunFam" id="1.10.579.10:FF:000002">
    <property type="entry name" value="Deoxyribodipyrimidine photolyase"/>
    <property type="match status" value="1"/>
</dbReference>
<keyword evidence="5" id="KW-0285">Flavoprotein</keyword>
<protein>
    <recommendedName>
        <fullName evidence="4">Deoxyribodipyrimidine photo-lyase</fullName>
        <ecNumber evidence="3">4.1.99.3</ecNumber>
    </recommendedName>
    <alternativeName>
        <fullName evidence="11">DNA photolyase</fullName>
    </alternativeName>
    <alternativeName>
        <fullName evidence="14">Photoreactivating enzyme</fullName>
    </alternativeName>
</protein>
<evidence type="ECO:0000256" key="2">
    <source>
        <dbReference type="ARBA" id="ARBA00006409"/>
    </source>
</evidence>
<evidence type="ECO:0000256" key="7">
    <source>
        <dbReference type="ARBA" id="ARBA00022827"/>
    </source>
</evidence>
<dbReference type="NCBIfam" id="TIGR00591">
    <property type="entry name" value="phr2"/>
    <property type="match status" value="1"/>
</dbReference>
<organism evidence="16">
    <name type="scientific">Schistocephalus solidus</name>
    <name type="common">Tapeworm</name>
    <dbReference type="NCBI Taxonomy" id="70667"/>
    <lineage>
        <taxon>Eukaryota</taxon>
        <taxon>Metazoa</taxon>
        <taxon>Spiralia</taxon>
        <taxon>Lophotrochozoa</taxon>
        <taxon>Platyhelminthes</taxon>
        <taxon>Cestoda</taxon>
        <taxon>Eucestoda</taxon>
        <taxon>Diphyllobothriidea</taxon>
        <taxon>Diphyllobothriidae</taxon>
        <taxon>Schistocephalus</taxon>
    </lineage>
</organism>
<evidence type="ECO:0000256" key="5">
    <source>
        <dbReference type="ARBA" id="ARBA00022630"/>
    </source>
</evidence>
<reference evidence="16" key="1">
    <citation type="submission" date="2016-01" db="EMBL/GenBank/DDBJ databases">
        <title>Reference transcriptome for the parasite Schistocephalus solidus: insights into the molecular evolution of parasitism.</title>
        <authorList>
            <person name="Hebert F.O."/>
            <person name="Grambauer S."/>
            <person name="Barber I."/>
            <person name="Landry C.R."/>
            <person name="Aubin-Horth N."/>
        </authorList>
    </citation>
    <scope>NUCLEOTIDE SEQUENCE</scope>
</reference>
<dbReference type="PANTHER" id="PTHR10211:SF0">
    <property type="entry name" value="DEOXYRIBODIPYRIMIDINE PHOTO-LYASE"/>
    <property type="match status" value="1"/>
</dbReference>
<evidence type="ECO:0000256" key="1">
    <source>
        <dbReference type="ARBA" id="ARBA00001974"/>
    </source>
</evidence>
<evidence type="ECO:0000256" key="12">
    <source>
        <dbReference type="ARBA" id="ARBA00033999"/>
    </source>
</evidence>
<evidence type="ECO:0000256" key="4">
    <source>
        <dbReference type="ARBA" id="ARBA00014046"/>
    </source>
</evidence>
<dbReference type="InterPro" id="IPR006050">
    <property type="entry name" value="DNA_photolyase_N"/>
</dbReference>
<dbReference type="InterPro" id="IPR036155">
    <property type="entry name" value="Crypto/Photolyase_N_sf"/>
</dbReference>
<dbReference type="Pfam" id="PF00875">
    <property type="entry name" value="DNA_photolyase"/>
    <property type="match status" value="1"/>
</dbReference>
<comment type="similarity">
    <text evidence="2">Belongs to the DNA photolyase class-2 family.</text>
</comment>
<keyword evidence="7" id="KW-0274">FAD</keyword>
<name>A0A0X3P3E8_SCHSO</name>
<evidence type="ECO:0000256" key="11">
    <source>
        <dbReference type="ARBA" id="ARBA00031671"/>
    </source>
</evidence>
<dbReference type="Gene3D" id="1.25.40.80">
    <property type="match status" value="1"/>
</dbReference>
<dbReference type="PANTHER" id="PTHR10211">
    <property type="entry name" value="DEOXYRIBODIPYRIMIDINE PHOTOLYASE"/>
    <property type="match status" value="1"/>
</dbReference>
<keyword evidence="9" id="KW-0234">DNA repair</keyword>
<dbReference type="InterPro" id="IPR036134">
    <property type="entry name" value="Crypto/Photolyase_FAD-like_sf"/>
</dbReference>
<dbReference type="GO" id="GO:0000719">
    <property type="term" value="P:photoreactive repair"/>
    <property type="evidence" value="ECO:0007669"/>
    <property type="project" value="TreeGrafter"/>
</dbReference>
<comment type="cofactor">
    <cofactor evidence="1">
        <name>FAD</name>
        <dbReference type="ChEBI" id="CHEBI:57692"/>
    </cofactor>
</comment>
<gene>
    <name evidence="16" type="primary">PHR</name>
    <name evidence="16" type="ORF">TR160890</name>
</gene>
<dbReference type="PROSITE" id="PS01084">
    <property type="entry name" value="DNA_PHOTOLYASES_2_2"/>
    <property type="match status" value="1"/>
</dbReference>
<dbReference type="FunFam" id="1.25.40.80:FF:000004">
    <property type="entry name" value="Deoxyribodipyrimidine photolyase"/>
    <property type="match status" value="1"/>
</dbReference>
<dbReference type="InterPro" id="IPR008148">
    <property type="entry name" value="DNA_photolyase_2"/>
</dbReference>
<dbReference type="InterPro" id="IPR014729">
    <property type="entry name" value="Rossmann-like_a/b/a_fold"/>
</dbReference>
<evidence type="ECO:0000256" key="3">
    <source>
        <dbReference type="ARBA" id="ARBA00013149"/>
    </source>
</evidence>
<dbReference type="SUPFAM" id="SSF48173">
    <property type="entry name" value="Cryptochrome/photolyase FAD-binding domain"/>
    <property type="match status" value="1"/>
</dbReference>
<comment type="function">
    <text evidence="13">Involved in repair of UV radiation-induced DNA damage. Catalyzes the light-dependent monomerization (300-600 nm) of cyclobutyl pyrimidine dimers (in cis-syn configuration), which are formed between adjacent bases on the same DNA strand upon exposure to ultraviolet radiation.</text>
</comment>
<dbReference type="AlphaFoldDB" id="A0A0X3P3E8"/>
<sequence>MASNIKAEQQQSFDDWVAGINLRRSEDAAKSVGEFGFATCRVRLLSGSNKFVTFPESAAGAKQLNASEAASLKSGADSASVLYWMNRDQRVQDNWALLFAQRVALKFSVPLHVCFNLPSSSALSTRRHFDFQLAGLKEIATQCKDLNIGFTVLPVMNESSRGTKRTAEGQFVDNEKSESTFRGLLNLIRSLRVAALITDFSPLREDTAAIQTVSQMLPSSTSFFQVDAHNIVPAWYASDKLEYAARTIRRKLHEKSQTLLTEFPPVRAHPIPADAKDPDWKSIEASVLGHLDESVKAIKWAQGGSRHGFRELFTFLHERLALYATARNDPTKNALSQLSPWFHFGHLSVQRAILEAQRLRRKHKESVDAFIEEAFVRRELSDNFCLYNPHYDSIEGAWSWAQETLCKHASDERKPAYAMETMEKAQTGDDLWNAAQRQLLTEGKIHGFLRMYWAKKILEWHAGGPEAALAVGLRLNDRYSIDGSDPNGFVGVMWSICGIHDQGWSERAIFGKIRYMNYAGCKRKFNIAQFVARYPS</sequence>
<dbReference type="SUPFAM" id="SSF52425">
    <property type="entry name" value="Cryptochrome/photolyase, N-terminal domain"/>
    <property type="match status" value="1"/>
</dbReference>
<dbReference type="InterPro" id="IPR032673">
    <property type="entry name" value="DNA_photolyase_2_CS"/>
</dbReference>
<dbReference type="InterPro" id="IPR052219">
    <property type="entry name" value="Photolyase_Class-2"/>
</dbReference>
<evidence type="ECO:0000256" key="9">
    <source>
        <dbReference type="ARBA" id="ARBA00023204"/>
    </source>
</evidence>
<keyword evidence="10 16" id="KW-0456">Lyase</keyword>
<dbReference type="GO" id="GO:0003904">
    <property type="term" value="F:deoxyribodipyrimidine photo-lyase activity"/>
    <property type="evidence" value="ECO:0007669"/>
    <property type="project" value="UniProtKB-EC"/>
</dbReference>
<dbReference type="GO" id="GO:0003677">
    <property type="term" value="F:DNA binding"/>
    <property type="evidence" value="ECO:0007669"/>
    <property type="project" value="UniProtKB-KW"/>
</dbReference>
<proteinExistence type="inferred from homology"/>